<keyword evidence="3" id="KW-1185">Reference proteome</keyword>
<organism evidence="2 3">
    <name type="scientific">Limnobacter thiooxidans</name>
    <dbReference type="NCBI Taxonomy" id="131080"/>
    <lineage>
        <taxon>Bacteria</taxon>
        <taxon>Pseudomonadati</taxon>
        <taxon>Pseudomonadota</taxon>
        <taxon>Betaproteobacteria</taxon>
        <taxon>Burkholderiales</taxon>
        <taxon>Burkholderiaceae</taxon>
        <taxon>Limnobacter</taxon>
    </lineage>
</organism>
<evidence type="ECO:0000256" key="1">
    <source>
        <dbReference type="SAM" id="Phobius"/>
    </source>
</evidence>
<dbReference type="KEGG" id="lto:RGQ30_13620"/>
<dbReference type="AlphaFoldDB" id="A0AA86J1I9"/>
<keyword evidence="1" id="KW-1133">Transmembrane helix</keyword>
<keyword evidence="1" id="KW-0472">Membrane</keyword>
<proteinExistence type="predicted"/>
<gene>
    <name evidence="2" type="ORF">RGQ30_13620</name>
</gene>
<dbReference type="RefSeq" id="WP_130556621.1">
    <property type="nucleotide sequence ID" value="NZ_AP028947.1"/>
</dbReference>
<reference evidence="2 3" key="1">
    <citation type="submission" date="2023-10" db="EMBL/GenBank/DDBJ databases">
        <title>Complete Genome Sequence of Limnobacter thiooxidans CS-K2T, Isolated from freshwater lake sediments in Bavaria, Germany.</title>
        <authorList>
            <person name="Naruki M."/>
            <person name="Watanabe A."/>
            <person name="Warashina T."/>
            <person name="Morita T."/>
            <person name="Arakawa K."/>
        </authorList>
    </citation>
    <scope>NUCLEOTIDE SEQUENCE [LARGE SCALE GENOMIC DNA]</scope>
    <source>
        <strain evidence="2 3">CS-K2</strain>
    </source>
</reference>
<accession>A0AA86J1I9</accession>
<keyword evidence="1" id="KW-0812">Transmembrane</keyword>
<dbReference type="EMBL" id="AP028947">
    <property type="protein sequence ID" value="BET25861.1"/>
    <property type="molecule type" value="Genomic_DNA"/>
</dbReference>
<dbReference type="Proteomes" id="UP001329151">
    <property type="component" value="Chromosome"/>
</dbReference>
<sequence length="92" mass="10449">MAIKVSPQSFESIRKVMNGFWIVVPAYLLISLVMPFLLVLAALLLVAHTLELPIAFLRLRGKNLPPLEVVSKTLLYGFTWWLPKSLETTRAR</sequence>
<protein>
    <submittedName>
        <fullName evidence="2">Uncharacterized protein</fullName>
    </submittedName>
</protein>
<feature type="transmembrane region" description="Helical" evidence="1">
    <location>
        <begin position="20"/>
        <end position="50"/>
    </location>
</feature>
<evidence type="ECO:0000313" key="2">
    <source>
        <dbReference type="EMBL" id="BET25861.1"/>
    </source>
</evidence>
<name>A0AA86J1I9_9BURK</name>
<evidence type="ECO:0000313" key="3">
    <source>
        <dbReference type="Proteomes" id="UP001329151"/>
    </source>
</evidence>